<dbReference type="EMBL" id="LAZR01046808">
    <property type="protein sequence ID" value="KKK95675.1"/>
    <property type="molecule type" value="Genomic_DNA"/>
</dbReference>
<protein>
    <recommendedName>
        <fullName evidence="2">DNA recombination protein RmuC</fullName>
    </recommendedName>
</protein>
<dbReference type="AlphaFoldDB" id="A0A0F9ABP1"/>
<feature type="non-terminal residue" evidence="1">
    <location>
        <position position="1"/>
    </location>
</feature>
<gene>
    <name evidence="1" type="ORF">LCGC14_2670450</name>
</gene>
<accession>A0A0F9ABP1</accession>
<name>A0A0F9ABP1_9ZZZZ</name>
<reference evidence="1" key="1">
    <citation type="journal article" date="2015" name="Nature">
        <title>Complex archaea that bridge the gap between prokaryotes and eukaryotes.</title>
        <authorList>
            <person name="Spang A."/>
            <person name="Saw J.H."/>
            <person name="Jorgensen S.L."/>
            <person name="Zaremba-Niedzwiedzka K."/>
            <person name="Martijn J."/>
            <person name="Lind A.E."/>
            <person name="van Eijk R."/>
            <person name="Schleper C."/>
            <person name="Guy L."/>
            <person name="Ettema T.J."/>
        </authorList>
    </citation>
    <scope>NUCLEOTIDE SEQUENCE</scope>
</reference>
<evidence type="ECO:0000313" key="1">
    <source>
        <dbReference type="EMBL" id="KKK95675.1"/>
    </source>
</evidence>
<dbReference type="InterPro" id="IPR003798">
    <property type="entry name" value="DNA_recombination_RmuC"/>
</dbReference>
<proteinExistence type="predicted"/>
<sequence>YLMTIVMGLHGLQIEKQASEIYRNLRKLVRSFSDFGGKWNVLGKHLKNAASQYDEGQTKLDKFTMQLDHIQSDSDKS</sequence>
<organism evidence="1">
    <name type="scientific">marine sediment metagenome</name>
    <dbReference type="NCBI Taxonomy" id="412755"/>
    <lineage>
        <taxon>unclassified sequences</taxon>
        <taxon>metagenomes</taxon>
        <taxon>ecological metagenomes</taxon>
    </lineage>
</organism>
<evidence type="ECO:0008006" key="2">
    <source>
        <dbReference type="Google" id="ProtNLM"/>
    </source>
</evidence>
<dbReference type="Pfam" id="PF02646">
    <property type="entry name" value="RmuC"/>
    <property type="match status" value="1"/>
</dbReference>
<comment type="caution">
    <text evidence="1">The sequence shown here is derived from an EMBL/GenBank/DDBJ whole genome shotgun (WGS) entry which is preliminary data.</text>
</comment>